<comment type="subunit">
    <text evidence="15">Interacts with EME1.</text>
</comment>
<comment type="caution">
    <text evidence="17">The sequence shown here is derived from an EMBL/GenBank/DDBJ whole genome shotgun (WGS) entry which is preliminary data.</text>
</comment>
<dbReference type="InterPro" id="IPR047416">
    <property type="entry name" value="XPF_nuclease_Mus81"/>
</dbReference>
<dbReference type="Gene3D" id="1.10.150.670">
    <property type="entry name" value="Crossover junction endonuclease EME1, DNA-binding domain"/>
    <property type="match status" value="1"/>
</dbReference>
<dbReference type="Proteomes" id="UP000728185">
    <property type="component" value="Unassembled WGS sequence"/>
</dbReference>
<comment type="subcellular location">
    <subcellularLocation>
        <location evidence="2 15">Nucleus</location>
    </subcellularLocation>
</comment>
<accession>A0A8E0S925</accession>
<dbReference type="GO" id="GO:0048257">
    <property type="term" value="F:3'-flap endonuclease activity"/>
    <property type="evidence" value="ECO:0007669"/>
    <property type="project" value="TreeGrafter"/>
</dbReference>
<evidence type="ECO:0000313" key="17">
    <source>
        <dbReference type="EMBL" id="KAA0199377.1"/>
    </source>
</evidence>
<dbReference type="InterPro" id="IPR011335">
    <property type="entry name" value="Restrct_endonuc-II-like"/>
</dbReference>
<evidence type="ECO:0000256" key="2">
    <source>
        <dbReference type="ARBA" id="ARBA00004123"/>
    </source>
</evidence>
<dbReference type="CDD" id="cd20074">
    <property type="entry name" value="XPF_nuclease_Mus81"/>
    <property type="match status" value="1"/>
</dbReference>
<dbReference type="GO" id="GO:0008821">
    <property type="term" value="F:crossover junction DNA endonuclease activity"/>
    <property type="evidence" value="ECO:0007669"/>
    <property type="project" value="UniProtKB-UniRule"/>
</dbReference>
<dbReference type="SMART" id="SM00891">
    <property type="entry name" value="ERCC4"/>
    <property type="match status" value="1"/>
</dbReference>
<keyword evidence="11 15" id="KW-0233">DNA recombination</keyword>
<keyword evidence="18" id="KW-1185">Reference proteome</keyword>
<keyword evidence="5 15" id="KW-0540">Nuclease</keyword>
<evidence type="ECO:0000256" key="10">
    <source>
        <dbReference type="ARBA" id="ARBA00022842"/>
    </source>
</evidence>
<dbReference type="SUPFAM" id="SSF52980">
    <property type="entry name" value="Restriction endonuclease-like"/>
    <property type="match status" value="1"/>
</dbReference>
<evidence type="ECO:0000256" key="13">
    <source>
        <dbReference type="ARBA" id="ARBA00023242"/>
    </source>
</evidence>
<dbReference type="GO" id="GO:0046872">
    <property type="term" value="F:metal ion binding"/>
    <property type="evidence" value="ECO:0007669"/>
    <property type="project" value="UniProtKB-UniRule"/>
</dbReference>
<dbReference type="GO" id="GO:0003677">
    <property type="term" value="F:DNA binding"/>
    <property type="evidence" value="ECO:0007669"/>
    <property type="project" value="UniProtKB-UniRule"/>
</dbReference>
<proteinExistence type="inferred from homology"/>
<dbReference type="InterPro" id="IPR042530">
    <property type="entry name" value="EME1/EME2_C"/>
</dbReference>
<dbReference type="PANTHER" id="PTHR13451:SF0">
    <property type="entry name" value="CROSSOVER JUNCTION ENDONUCLEASE MUS81"/>
    <property type="match status" value="1"/>
</dbReference>
<keyword evidence="14" id="KW-0469">Meiosis</keyword>
<dbReference type="FunFam" id="3.40.50.10130:FF:000005">
    <property type="entry name" value="crossover junction endonuclease MUS81 isoform X1"/>
    <property type="match status" value="1"/>
</dbReference>
<dbReference type="GO" id="GO:0000727">
    <property type="term" value="P:double-strand break repair via break-induced replication"/>
    <property type="evidence" value="ECO:0007669"/>
    <property type="project" value="UniProtKB-UniRule"/>
</dbReference>
<keyword evidence="6 15" id="KW-0479">Metal-binding</keyword>
<comment type="cofactor">
    <cofactor evidence="1 15">
        <name>Mg(2+)</name>
        <dbReference type="ChEBI" id="CHEBI:18420"/>
    </cofactor>
</comment>
<sequence length="322" mass="36530">MKLFTSAEPAAHQSTLPAVSSEGESAQSTYFGRASINSDENALIVPGGTYDLILLCDVREHFGLNKVKQILPSVLQSLGVQCEPRALPVGDFLWIIRWRGPQGELHEAVLDYLVERKRADDLAHSITDGRFREQKYRMKRTQISNRFFLIEECPSMRNQRIPFETLLQATSNCQVIDGFRVMWTRSPEDTVDWLASLTDRLRSRSTVRIRISSALFSFLPIAIDFLDVHVSLSDTGSCRSCAVRARPWLDFVQLAQKSPPPTVRDMFAKQLMQIHGFSGPKVISLLQVYPTPHHLFQAYEARTTVHEKENMLTSLKLPGTNR</sequence>
<evidence type="ECO:0000259" key="16">
    <source>
        <dbReference type="SMART" id="SM00891"/>
    </source>
</evidence>
<dbReference type="GO" id="GO:0048476">
    <property type="term" value="C:Holliday junction resolvase complex"/>
    <property type="evidence" value="ECO:0007669"/>
    <property type="project" value="UniProtKB-UniRule"/>
</dbReference>
<evidence type="ECO:0000313" key="18">
    <source>
        <dbReference type="Proteomes" id="UP000728185"/>
    </source>
</evidence>
<dbReference type="Pfam" id="PF02732">
    <property type="entry name" value="ERCC4"/>
    <property type="match status" value="1"/>
</dbReference>
<comment type="function">
    <text evidence="15">Interacts with EME1 to form a DNA structure-specific endonuclease with substrate preference for branched DNA structures with a 5'-end at the branch nick. Typical substrates include 3'-flap structures, D-loops, replication forks and nicked Holliday junctions. May be required in mitosis for the processing of stalled or collapsed replication fork intermediates. May be required in meiosis for the repair of meiosis-specific double strand breaks subsequent to single-end invasion (SEI).</text>
</comment>
<keyword evidence="8 15" id="KW-0227">DNA damage</keyword>
<evidence type="ECO:0000256" key="4">
    <source>
        <dbReference type="ARBA" id="ARBA00017114"/>
    </source>
</evidence>
<evidence type="ECO:0000256" key="9">
    <source>
        <dbReference type="ARBA" id="ARBA00022801"/>
    </source>
</evidence>
<dbReference type="PANTHER" id="PTHR13451">
    <property type="entry name" value="CLASS II CROSSOVER JUNCTION ENDONUCLEASE MUS81"/>
    <property type="match status" value="1"/>
</dbReference>
<dbReference type="InterPro" id="IPR006166">
    <property type="entry name" value="ERCC4_domain"/>
</dbReference>
<dbReference type="EC" id="3.1.22.-" evidence="15"/>
<keyword evidence="7 15" id="KW-0255">Endonuclease</keyword>
<feature type="domain" description="ERCC4" evidence="16">
    <location>
        <begin position="53"/>
        <end position="154"/>
    </location>
</feature>
<evidence type="ECO:0000256" key="3">
    <source>
        <dbReference type="ARBA" id="ARBA00010015"/>
    </source>
</evidence>
<dbReference type="EMBL" id="LUCM01001163">
    <property type="protein sequence ID" value="KAA0199377.1"/>
    <property type="molecule type" value="Genomic_DNA"/>
</dbReference>
<keyword evidence="12 15" id="KW-0234">DNA repair</keyword>
<evidence type="ECO:0000256" key="6">
    <source>
        <dbReference type="ARBA" id="ARBA00022723"/>
    </source>
</evidence>
<name>A0A8E0S925_9TREM</name>
<protein>
    <recommendedName>
        <fullName evidence="4 15">Crossover junction endonuclease MUS81</fullName>
        <ecNumber evidence="15">3.1.22.-</ecNumber>
    </recommendedName>
</protein>
<evidence type="ECO:0000256" key="8">
    <source>
        <dbReference type="ARBA" id="ARBA00022763"/>
    </source>
</evidence>
<gene>
    <name evidence="17" type="ORF">FBUS_07871</name>
</gene>
<evidence type="ECO:0000256" key="14">
    <source>
        <dbReference type="ARBA" id="ARBA00023254"/>
    </source>
</evidence>
<dbReference type="Pfam" id="PF21292">
    <property type="entry name" value="EME1-MUS81_C"/>
    <property type="match status" value="1"/>
</dbReference>
<reference evidence="17" key="1">
    <citation type="submission" date="2019-05" db="EMBL/GenBank/DDBJ databases">
        <title>Annotation for the trematode Fasciolopsis buski.</title>
        <authorList>
            <person name="Choi Y.-J."/>
        </authorList>
    </citation>
    <scope>NUCLEOTIDE SEQUENCE</scope>
    <source>
        <strain evidence="17">HT</strain>
        <tissue evidence="17">Whole worm</tissue>
    </source>
</reference>
<dbReference type="OrthoDB" id="5963188at2759"/>
<organism evidence="17 18">
    <name type="scientific">Fasciolopsis buskii</name>
    <dbReference type="NCBI Taxonomy" id="27845"/>
    <lineage>
        <taxon>Eukaryota</taxon>
        <taxon>Metazoa</taxon>
        <taxon>Spiralia</taxon>
        <taxon>Lophotrochozoa</taxon>
        <taxon>Platyhelminthes</taxon>
        <taxon>Trematoda</taxon>
        <taxon>Digenea</taxon>
        <taxon>Plagiorchiida</taxon>
        <taxon>Echinostomata</taxon>
        <taxon>Echinostomatoidea</taxon>
        <taxon>Fasciolidae</taxon>
        <taxon>Fasciolopsis</taxon>
    </lineage>
</organism>
<dbReference type="GO" id="GO:0005634">
    <property type="term" value="C:nucleus"/>
    <property type="evidence" value="ECO:0007669"/>
    <property type="project" value="UniProtKB-SubCell"/>
</dbReference>
<dbReference type="GO" id="GO:0031573">
    <property type="term" value="P:mitotic intra-S DNA damage checkpoint signaling"/>
    <property type="evidence" value="ECO:0007669"/>
    <property type="project" value="TreeGrafter"/>
</dbReference>
<evidence type="ECO:0000256" key="7">
    <source>
        <dbReference type="ARBA" id="ARBA00022759"/>
    </source>
</evidence>
<keyword evidence="13 15" id="KW-0539">Nucleus</keyword>
<keyword evidence="10 15" id="KW-0460">Magnesium</keyword>
<dbReference type="GO" id="GO:0006308">
    <property type="term" value="P:DNA catabolic process"/>
    <property type="evidence" value="ECO:0007669"/>
    <property type="project" value="UniProtKB-UniRule"/>
</dbReference>
<evidence type="ECO:0000256" key="11">
    <source>
        <dbReference type="ARBA" id="ARBA00023172"/>
    </source>
</evidence>
<evidence type="ECO:0000256" key="1">
    <source>
        <dbReference type="ARBA" id="ARBA00001946"/>
    </source>
</evidence>
<dbReference type="InterPro" id="IPR033309">
    <property type="entry name" value="Mus81"/>
</dbReference>
<evidence type="ECO:0000256" key="15">
    <source>
        <dbReference type="RuleBase" id="RU369042"/>
    </source>
</evidence>
<keyword evidence="9 15" id="KW-0378">Hydrolase</keyword>
<evidence type="ECO:0000256" key="12">
    <source>
        <dbReference type="ARBA" id="ARBA00023204"/>
    </source>
</evidence>
<dbReference type="Gene3D" id="3.40.50.10130">
    <property type="match status" value="1"/>
</dbReference>
<dbReference type="GO" id="GO:0000712">
    <property type="term" value="P:resolution of meiotic recombination intermediates"/>
    <property type="evidence" value="ECO:0007669"/>
    <property type="project" value="TreeGrafter"/>
</dbReference>
<dbReference type="AlphaFoldDB" id="A0A8E0S925"/>
<evidence type="ECO:0000256" key="5">
    <source>
        <dbReference type="ARBA" id="ARBA00022722"/>
    </source>
</evidence>
<comment type="similarity">
    <text evidence="3 15">Belongs to the XPF family.</text>
</comment>